<dbReference type="InterPro" id="IPR040111">
    <property type="entry name" value="ODAD4"/>
</dbReference>
<protein>
    <recommendedName>
        <fullName evidence="7">Outer dynein arm-docking complex subunit 4</fullName>
    </recommendedName>
    <alternativeName>
        <fullName evidence="8">Tetratricopeptide repeat protein 25</fullName>
    </alternativeName>
</protein>
<accession>A0A4Z1T8U6</accession>
<feature type="compositionally biased region" description="Polar residues" evidence="10">
    <location>
        <begin position="249"/>
        <end position="281"/>
    </location>
</feature>
<evidence type="ECO:0000256" key="4">
    <source>
        <dbReference type="ARBA" id="ARBA00022803"/>
    </source>
</evidence>
<dbReference type="Gene3D" id="1.25.40.10">
    <property type="entry name" value="Tetratricopeptide repeat domain"/>
    <property type="match status" value="2"/>
</dbReference>
<dbReference type="GO" id="GO:0005930">
    <property type="term" value="C:axoneme"/>
    <property type="evidence" value="ECO:0007669"/>
    <property type="project" value="UniProtKB-SubCell"/>
</dbReference>
<evidence type="ECO:0000256" key="2">
    <source>
        <dbReference type="ARBA" id="ARBA00022490"/>
    </source>
</evidence>
<keyword evidence="4 9" id="KW-0802">TPR repeat</keyword>
<feature type="repeat" description="TPR" evidence="9">
    <location>
        <begin position="79"/>
        <end position="112"/>
    </location>
</feature>
<dbReference type="VEuPathDB" id="GiardiaDB:GMRT_11649"/>
<dbReference type="SUPFAM" id="SSF48452">
    <property type="entry name" value="TPR-like"/>
    <property type="match status" value="1"/>
</dbReference>
<organism evidence="11 12">
    <name type="scientific">Giardia muris</name>
    <dbReference type="NCBI Taxonomy" id="5742"/>
    <lineage>
        <taxon>Eukaryota</taxon>
        <taxon>Metamonada</taxon>
        <taxon>Diplomonadida</taxon>
        <taxon>Hexamitidae</taxon>
        <taxon>Giardiinae</taxon>
        <taxon>Giardia</taxon>
    </lineage>
</organism>
<evidence type="ECO:0000313" key="12">
    <source>
        <dbReference type="Proteomes" id="UP000315496"/>
    </source>
</evidence>
<evidence type="ECO:0000256" key="3">
    <source>
        <dbReference type="ARBA" id="ARBA00022737"/>
    </source>
</evidence>
<reference evidence="11 12" key="1">
    <citation type="submission" date="2019-05" db="EMBL/GenBank/DDBJ databases">
        <title>The compact genome of Giardia muris reveals important steps in the evolution of intestinal protozoan parasites.</title>
        <authorList>
            <person name="Xu F."/>
            <person name="Jimenez-Gonzalez A."/>
            <person name="Einarsson E."/>
            <person name="Astvaldsson A."/>
            <person name="Peirasmaki D."/>
            <person name="Eckmann L."/>
            <person name="Andersson J.O."/>
            <person name="Svard S.G."/>
            <person name="Jerlstrom-Hultqvist J."/>
        </authorList>
    </citation>
    <scope>NUCLEOTIDE SEQUENCE [LARGE SCALE GENOMIC DNA]</scope>
    <source>
        <strain evidence="11 12">Roberts-Thomson</strain>
    </source>
</reference>
<name>A0A4Z1T8U6_GIAMU</name>
<keyword evidence="2" id="KW-0963">Cytoplasm</keyword>
<dbReference type="OrthoDB" id="2423701at2759"/>
<dbReference type="SMART" id="SM00028">
    <property type="entry name" value="TPR"/>
    <property type="match status" value="4"/>
</dbReference>
<dbReference type="AlphaFoldDB" id="A0A4Z1T8U6"/>
<evidence type="ECO:0000256" key="7">
    <source>
        <dbReference type="ARBA" id="ARBA00034139"/>
    </source>
</evidence>
<evidence type="ECO:0000256" key="6">
    <source>
        <dbReference type="ARBA" id="ARBA00023273"/>
    </source>
</evidence>
<keyword evidence="5" id="KW-0206">Cytoskeleton</keyword>
<proteinExistence type="predicted"/>
<evidence type="ECO:0000256" key="10">
    <source>
        <dbReference type="SAM" id="MobiDB-lite"/>
    </source>
</evidence>
<feature type="region of interest" description="Disordered" evidence="10">
    <location>
        <begin position="249"/>
        <end position="284"/>
    </location>
</feature>
<keyword evidence="12" id="KW-1185">Reference proteome</keyword>
<dbReference type="PROSITE" id="PS50005">
    <property type="entry name" value="TPR"/>
    <property type="match status" value="1"/>
</dbReference>
<comment type="subcellular location">
    <subcellularLocation>
        <location evidence="1">Cytoplasm</location>
        <location evidence="1">Cytoskeleton</location>
        <location evidence="1">Cilium axoneme</location>
    </subcellularLocation>
</comment>
<dbReference type="InterPro" id="IPR019734">
    <property type="entry name" value="TPR_rpt"/>
</dbReference>
<evidence type="ECO:0000313" key="11">
    <source>
        <dbReference type="EMBL" id="TNJ29557.1"/>
    </source>
</evidence>
<dbReference type="EMBL" id="VDLU01000001">
    <property type="protein sequence ID" value="TNJ29557.1"/>
    <property type="molecule type" value="Genomic_DNA"/>
</dbReference>
<keyword evidence="6" id="KW-0966">Cell projection</keyword>
<comment type="caution">
    <text evidence="11">The sequence shown here is derived from an EMBL/GenBank/DDBJ whole genome shotgun (WGS) entry which is preliminary data.</text>
</comment>
<gene>
    <name evidence="11" type="ORF">GMRT_11649</name>
</gene>
<dbReference type="Proteomes" id="UP000315496">
    <property type="component" value="Chromosome 1"/>
</dbReference>
<keyword evidence="3" id="KW-0677">Repeat</keyword>
<dbReference type="InterPro" id="IPR011990">
    <property type="entry name" value="TPR-like_helical_dom_sf"/>
</dbReference>
<evidence type="ECO:0000256" key="5">
    <source>
        <dbReference type="ARBA" id="ARBA00023212"/>
    </source>
</evidence>
<evidence type="ECO:0000256" key="8">
    <source>
        <dbReference type="ARBA" id="ARBA00034143"/>
    </source>
</evidence>
<evidence type="ECO:0000256" key="9">
    <source>
        <dbReference type="PROSITE-ProRule" id="PRU00339"/>
    </source>
</evidence>
<dbReference type="PANTHER" id="PTHR23040:SF1">
    <property type="entry name" value="OUTER DYNEIN ARM-DOCKING COMPLEX SUBUNIT 4"/>
    <property type="match status" value="1"/>
</dbReference>
<dbReference type="PANTHER" id="PTHR23040">
    <property type="match status" value="1"/>
</dbReference>
<sequence>MEEGEPANANNFRLYVAEGDSCFRLGLFQKAINSYTAALDIRMDRNVLIARSRSYASLGMNDEAIKDATDSVGTDGSFYRGYYQLGQAYFVAGLFEEALVYYYRAYRKRPDIQEYRLGVQKAEESILRAIDTGIVCSDQPPAQCNPAPTVAQIEEIYQSVEFPLSKAPGTGATDGLTQGSTQPFRCLCGCPHCDPRTCGDLQVQEFAPYCSCRCSACLHHLAYKHNQILDPVSNTLVAVSSVLDDANHTDSAMLSPHQTSGPSRLKQSSLSIASSGPQGRQESLLEKEFRQEQRMRRKYKTAGDLAPDRAFLETLQQDATLLQTCGNIKPLVSSGIDFLEKRSEFWRQQAHGTAQSAQTVTGRKAVSKSTLSKSSALLTLSKKVPQPLSGASQDRATSQLSALRTPGKKTVQNIVALMQHIQIEIEAGDFDTAMNDAKLADQFASDLRIRPDDHQAYVEREMLIADIQTCIGCILYDIGKPGVSVQRFRHALTINTAIGDVRGTIRCYRNLGKVFQAIGDYQSAKLAYSSLLEYSDATSDGGELVCPRILVAEACINAAKCIIDADLEGNAFDHLVMAFDILSAGTYRLGEPVEDVQLQVEDPMMEQFRVRAPSFFATPDQDPTELALDALCLAGKYYYGAGDIGRSQSLFELCRAKARELRDTSAEKAALINLRFLALQQGNTERAEAYQQEMDMMGSYVALDAPTPEVAAPRKKGLTISV</sequence>
<evidence type="ECO:0000256" key="1">
    <source>
        <dbReference type="ARBA" id="ARBA00004430"/>
    </source>
</evidence>